<gene>
    <name evidence="4" type="ORF">Fcan01_26088</name>
</gene>
<feature type="transmembrane region" description="Helical" evidence="2">
    <location>
        <begin position="162"/>
        <end position="187"/>
    </location>
</feature>
<dbReference type="PROSITE" id="PS50994">
    <property type="entry name" value="INTEGRASE"/>
    <property type="match status" value="1"/>
</dbReference>
<organism evidence="4 5">
    <name type="scientific">Folsomia candida</name>
    <name type="common">Springtail</name>
    <dbReference type="NCBI Taxonomy" id="158441"/>
    <lineage>
        <taxon>Eukaryota</taxon>
        <taxon>Metazoa</taxon>
        <taxon>Ecdysozoa</taxon>
        <taxon>Arthropoda</taxon>
        <taxon>Hexapoda</taxon>
        <taxon>Collembola</taxon>
        <taxon>Entomobryomorpha</taxon>
        <taxon>Isotomoidea</taxon>
        <taxon>Isotomidae</taxon>
        <taxon>Proisotominae</taxon>
        <taxon>Folsomia</taxon>
    </lineage>
</organism>
<name>A0A226D1L8_FOLCA</name>
<keyword evidence="2" id="KW-1133">Transmembrane helix</keyword>
<feature type="region of interest" description="Disordered" evidence="1">
    <location>
        <begin position="911"/>
        <end position="933"/>
    </location>
</feature>
<dbReference type="Pfam" id="PF17921">
    <property type="entry name" value="Integrase_H2C2"/>
    <property type="match status" value="1"/>
</dbReference>
<feature type="transmembrane region" description="Helical" evidence="2">
    <location>
        <begin position="130"/>
        <end position="150"/>
    </location>
</feature>
<protein>
    <submittedName>
        <fullName evidence="4">Pro-Pol polyprotein</fullName>
    </submittedName>
</protein>
<accession>A0A226D1L8</accession>
<dbReference type="OrthoDB" id="8063085at2759"/>
<dbReference type="EMBL" id="LNIX01000041">
    <property type="protein sequence ID" value="OXA39119.1"/>
    <property type="molecule type" value="Genomic_DNA"/>
</dbReference>
<evidence type="ECO:0000259" key="3">
    <source>
        <dbReference type="PROSITE" id="PS50994"/>
    </source>
</evidence>
<dbReference type="AlphaFoldDB" id="A0A226D1L8"/>
<dbReference type="Proteomes" id="UP000198287">
    <property type="component" value="Unassembled WGS sequence"/>
</dbReference>
<dbReference type="GO" id="GO:0003676">
    <property type="term" value="F:nucleic acid binding"/>
    <property type="evidence" value="ECO:0007669"/>
    <property type="project" value="InterPro"/>
</dbReference>
<dbReference type="InterPro" id="IPR036397">
    <property type="entry name" value="RNaseH_sf"/>
</dbReference>
<evidence type="ECO:0000313" key="5">
    <source>
        <dbReference type="Proteomes" id="UP000198287"/>
    </source>
</evidence>
<feature type="transmembrane region" description="Helical" evidence="2">
    <location>
        <begin position="35"/>
        <end position="59"/>
    </location>
</feature>
<reference evidence="4 5" key="1">
    <citation type="submission" date="2015-12" db="EMBL/GenBank/DDBJ databases">
        <title>The genome of Folsomia candida.</title>
        <authorList>
            <person name="Faddeeva A."/>
            <person name="Derks M.F."/>
            <person name="Anvar Y."/>
            <person name="Smit S."/>
            <person name="Van Straalen N."/>
            <person name="Roelofs D."/>
        </authorList>
    </citation>
    <scope>NUCLEOTIDE SEQUENCE [LARGE SCALE GENOMIC DNA]</scope>
    <source>
        <strain evidence="4 5">VU population</strain>
        <tissue evidence="4">Whole body</tissue>
    </source>
</reference>
<keyword evidence="2" id="KW-0812">Transmembrane</keyword>
<dbReference type="InterPro" id="IPR008042">
    <property type="entry name" value="Retrotrans_Pao"/>
</dbReference>
<keyword evidence="5" id="KW-1185">Reference proteome</keyword>
<dbReference type="InterPro" id="IPR012337">
    <property type="entry name" value="RNaseH-like_sf"/>
</dbReference>
<dbReference type="GO" id="GO:0015074">
    <property type="term" value="P:DNA integration"/>
    <property type="evidence" value="ECO:0007669"/>
    <property type="project" value="InterPro"/>
</dbReference>
<dbReference type="STRING" id="158441.A0A226D1L8"/>
<dbReference type="Gene3D" id="1.10.340.70">
    <property type="match status" value="1"/>
</dbReference>
<dbReference type="InterPro" id="IPR041588">
    <property type="entry name" value="Integrase_H2C2"/>
</dbReference>
<evidence type="ECO:0000256" key="1">
    <source>
        <dbReference type="SAM" id="MobiDB-lite"/>
    </source>
</evidence>
<evidence type="ECO:0000256" key="2">
    <source>
        <dbReference type="SAM" id="Phobius"/>
    </source>
</evidence>
<keyword evidence="2" id="KW-0472">Membrane</keyword>
<dbReference type="InterPro" id="IPR001584">
    <property type="entry name" value="Integrase_cat-core"/>
</dbReference>
<dbReference type="PANTHER" id="PTHR47331">
    <property type="entry name" value="PHD-TYPE DOMAIN-CONTAINING PROTEIN"/>
    <property type="match status" value="1"/>
</dbReference>
<sequence>MGDAGSDPPNNLQLSASACRRHYSFGYPQHPMESAYVSLPFIFLPGRMVAICRMVYWATFSIHVEVFRTLGFPSTPFSTAAAIMWKKARPGLVKFINLAYYIGMVPVKCEFSLSQRGQQYYEMATNNFQMIFCGLVQLIGLTRLILGFVTTTVMEAKDTPKILLYFKVARAISEVLYVVAFFSLFWIHRQTKVADMVTKAGMHMGPWVRPFDKFDLLSISVTMLPGILACVDILTSRDVLCQLNLHVEHTKFVWTLGAHSKQDLSNMTNCTVDEVLVTIWVMDFIAFNWDCSLTLFAQIGLITSSLLLKDAVVSFIEITKSCKRPNQQLQDILTKEYCKIKNLSTTINAAISVPVFFHWINGLAIVSLILDGIFTSSDWFSRLQSLQQVLIEEAFGAVSYSRLTKGEDVEIALVMGKAKVAPLKSLSIPRMELQAALMGVRLAHTICQQHEVKIDRTIFWSDNTTVLAWIRSDGRKHVQFVANRVGEIQLLSTPEQWRWVPTLENVADELTRLESTSDFQPSSRWVNGLPFLQKDEDHWPVPTCLKPFFTVATPGAHHRLRLPVSRTAKKSPLYNKELCPDELVRAQQWWWRTSQQQSFPNECECLSADLSLPKKCKLSKLCPCLDSEGVIRARGRIDNAAQVDTAMRRPVILDARHPYTRLLIAHFHRQCGHCGTERVLNEIPQQYFVVHLRSAVKKVQQTCQACKNYRAKPSPPEMGQLPAARLDSHVVPFNRTGLDYFGPIEVTVKRSREKRNGALFTCLVTRAVHLELAHSLSTDSCILAIRRFVGRRGCPTHIYSDNGTNFRGADNELKSALQALSQQQLENECSNKGITWHWNPPSAPHFGGSWERLVRSVKTALEKVLLQKNLKDESLYTFLVEAEHVVNSHPLTHVSIDPDDPEALTPNHFLLGRSSNLQPAGDFGPTDLTSHKQ</sequence>
<dbReference type="Gene3D" id="3.30.420.10">
    <property type="entry name" value="Ribonuclease H-like superfamily/Ribonuclease H"/>
    <property type="match status" value="1"/>
</dbReference>
<feature type="domain" description="Integrase catalytic" evidence="3">
    <location>
        <begin position="728"/>
        <end position="914"/>
    </location>
</feature>
<dbReference type="Pfam" id="PF05380">
    <property type="entry name" value="Peptidase_A17"/>
    <property type="match status" value="1"/>
</dbReference>
<dbReference type="SUPFAM" id="SSF53098">
    <property type="entry name" value="Ribonuclease H-like"/>
    <property type="match status" value="1"/>
</dbReference>
<evidence type="ECO:0000313" key="4">
    <source>
        <dbReference type="EMBL" id="OXA39119.1"/>
    </source>
</evidence>
<proteinExistence type="predicted"/>
<comment type="caution">
    <text evidence="4">The sequence shown here is derived from an EMBL/GenBank/DDBJ whole genome shotgun (WGS) entry which is preliminary data.</text>
</comment>